<dbReference type="CDD" id="cd14014">
    <property type="entry name" value="STKc_PknB_like"/>
    <property type="match status" value="1"/>
</dbReference>
<dbReference type="Pfam" id="PF00069">
    <property type="entry name" value="Pkinase"/>
    <property type="match status" value="1"/>
</dbReference>
<dbReference type="EC" id="2.7.11.1" evidence="1"/>
<name>B4VXJ7_9CYAN</name>
<dbReference type="InterPro" id="IPR008271">
    <property type="entry name" value="Ser/Thr_kinase_AS"/>
</dbReference>
<dbReference type="Gene3D" id="1.10.510.10">
    <property type="entry name" value="Transferase(Phosphotransferase) domain 1"/>
    <property type="match status" value="1"/>
</dbReference>
<dbReference type="PROSITE" id="PS00108">
    <property type="entry name" value="PROTEIN_KINASE_ST"/>
    <property type="match status" value="1"/>
</dbReference>
<evidence type="ECO:0000256" key="2">
    <source>
        <dbReference type="ARBA" id="ARBA00022527"/>
    </source>
</evidence>
<evidence type="ECO:0000256" key="5">
    <source>
        <dbReference type="ARBA" id="ARBA00022777"/>
    </source>
</evidence>
<reference evidence="10 11" key="1">
    <citation type="submission" date="2008-07" db="EMBL/GenBank/DDBJ databases">
        <authorList>
            <person name="Tandeau de Marsac N."/>
            <person name="Ferriera S."/>
            <person name="Johnson J."/>
            <person name="Kravitz S."/>
            <person name="Beeson K."/>
            <person name="Sutton G."/>
            <person name="Rogers Y.-H."/>
            <person name="Friedman R."/>
            <person name="Frazier M."/>
            <person name="Venter J.C."/>
        </authorList>
    </citation>
    <scope>NUCLEOTIDE SEQUENCE [LARGE SCALE GENOMIC DNA]</scope>
    <source>
        <strain evidence="10 11">PCC 7420</strain>
    </source>
</reference>
<dbReference type="PANTHER" id="PTHR24363">
    <property type="entry name" value="SERINE/THREONINE PROTEIN KINASE"/>
    <property type="match status" value="1"/>
</dbReference>
<evidence type="ECO:0000256" key="3">
    <source>
        <dbReference type="ARBA" id="ARBA00022679"/>
    </source>
</evidence>
<evidence type="ECO:0000256" key="7">
    <source>
        <dbReference type="ARBA" id="ARBA00047899"/>
    </source>
</evidence>
<dbReference type="SMART" id="SM00220">
    <property type="entry name" value="S_TKc"/>
    <property type="match status" value="1"/>
</dbReference>
<feature type="domain" description="Protein kinase" evidence="9">
    <location>
        <begin position="24"/>
        <end position="277"/>
    </location>
</feature>
<comment type="catalytic activity">
    <reaction evidence="7">
        <text>L-threonyl-[protein] + ATP = O-phospho-L-threonyl-[protein] + ADP + H(+)</text>
        <dbReference type="Rhea" id="RHEA:46608"/>
        <dbReference type="Rhea" id="RHEA-COMP:11060"/>
        <dbReference type="Rhea" id="RHEA-COMP:11605"/>
        <dbReference type="ChEBI" id="CHEBI:15378"/>
        <dbReference type="ChEBI" id="CHEBI:30013"/>
        <dbReference type="ChEBI" id="CHEBI:30616"/>
        <dbReference type="ChEBI" id="CHEBI:61977"/>
        <dbReference type="ChEBI" id="CHEBI:456216"/>
        <dbReference type="EC" id="2.7.11.1"/>
    </reaction>
</comment>
<keyword evidence="4" id="KW-0547">Nucleotide-binding</keyword>
<proteinExistence type="predicted"/>
<dbReference type="GO" id="GO:0005524">
    <property type="term" value="F:ATP binding"/>
    <property type="evidence" value="ECO:0007669"/>
    <property type="project" value="UniProtKB-KW"/>
</dbReference>
<evidence type="ECO:0000256" key="4">
    <source>
        <dbReference type="ARBA" id="ARBA00022741"/>
    </source>
</evidence>
<dbReference type="Gene3D" id="2.160.20.80">
    <property type="entry name" value="E3 ubiquitin-protein ligase SopA"/>
    <property type="match status" value="1"/>
</dbReference>
<sequence length="440" mass="48488">MIIAMNSIIQNSNNNYPEFFQQGYHIQRELGHNRSSGRVTYLATHHSTEQSVVIKQFQFAKTGANWSDFDAHEREITLLQQLDCPSIPQYLDAFETPDGFCLIQEYKQAPSLAVPQSFTPEEVKQIAIALLEVLVYLQQQVPPIIHRDIKPENILVERSPQIKVYLVDFGLARAFGDDLAASSVVKGTLGFMPPEQMFNRQLTEASDLYGLGVTLICLLTQTKSADIGNLMDEDCRINYKSLVSGLNPQFITWLDKMVAPKLRDRFPNAATALAELLPIDGVGNSPTSDQFQLLQSGITPMLVLKLGVLAVMGTGFAIASRITNPVRLVETRHGASLPEIQQLQQTGECAGCNLSGADLREMDLRTVDLREANLSEANLQGANLQSANLENANLREANLIDADLKGAYLRNADLTAANLTDTQLESTDLRGAIMPGNFTP</sequence>
<dbReference type="PROSITE" id="PS50011">
    <property type="entry name" value="PROTEIN_KINASE_DOM"/>
    <property type="match status" value="1"/>
</dbReference>
<keyword evidence="11" id="KW-1185">Reference proteome</keyword>
<keyword evidence="3" id="KW-0808">Transferase</keyword>
<evidence type="ECO:0000256" key="6">
    <source>
        <dbReference type="ARBA" id="ARBA00022840"/>
    </source>
</evidence>
<dbReference type="InterPro" id="IPR001646">
    <property type="entry name" value="5peptide_repeat"/>
</dbReference>
<protein>
    <recommendedName>
        <fullName evidence="1">non-specific serine/threonine protein kinase</fullName>
        <ecNumber evidence="1">2.7.11.1</ecNumber>
    </recommendedName>
</protein>
<accession>B4VXJ7</accession>
<keyword evidence="6" id="KW-0067">ATP-binding</keyword>
<dbReference type="InterPro" id="IPR011009">
    <property type="entry name" value="Kinase-like_dom_sf"/>
</dbReference>
<dbReference type="SUPFAM" id="SSF141571">
    <property type="entry name" value="Pentapeptide repeat-like"/>
    <property type="match status" value="1"/>
</dbReference>
<dbReference type="STRING" id="118168.MC7420_1139"/>
<evidence type="ECO:0000256" key="1">
    <source>
        <dbReference type="ARBA" id="ARBA00012513"/>
    </source>
</evidence>
<keyword evidence="2" id="KW-0723">Serine/threonine-protein kinase</keyword>
<evidence type="ECO:0000313" key="10">
    <source>
        <dbReference type="EMBL" id="EDX73343.1"/>
    </source>
</evidence>
<dbReference type="Pfam" id="PF00805">
    <property type="entry name" value="Pentapeptide"/>
    <property type="match status" value="1"/>
</dbReference>
<organism evidence="10 11">
    <name type="scientific">Coleofasciculus chthonoplastes PCC 7420</name>
    <dbReference type="NCBI Taxonomy" id="118168"/>
    <lineage>
        <taxon>Bacteria</taxon>
        <taxon>Bacillati</taxon>
        <taxon>Cyanobacteriota</taxon>
        <taxon>Cyanophyceae</taxon>
        <taxon>Coleofasciculales</taxon>
        <taxon>Coleofasciculaceae</taxon>
        <taxon>Coleofasciculus</taxon>
    </lineage>
</organism>
<dbReference type="GO" id="GO:0004674">
    <property type="term" value="F:protein serine/threonine kinase activity"/>
    <property type="evidence" value="ECO:0007669"/>
    <property type="project" value="UniProtKB-KW"/>
</dbReference>
<dbReference type="EMBL" id="DS989858">
    <property type="protein sequence ID" value="EDX73343.1"/>
    <property type="molecule type" value="Genomic_DNA"/>
</dbReference>
<dbReference type="eggNOG" id="COG1357">
    <property type="taxonomic scope" value="Bacteria"/>
</dbReference>
<keyword evidence="5 10" id="KW-0418">Kinase</keyword>
<dbReference type="PANTHER" id="PTHR24363:SF0">
    <property type="entry name" value="SERINE_THREONINE KINASE LIKE DOMAIN CONTAINING 1"/>
    <property type="match status" value="1"/>
</dbReference>
<dbReference type="Gene3D" id="3.30.200.20">
    <property type="entry name" value="Phosphorylase Kinase, domain 1"/>
    <property type="match status" value="1"/>
</dbReference>
<evidence type="ECO:0000259" key="9">
    <source>
        <dbReference type="PROSITE" id="PS50011"/>
    </source>
</evidence>
<gene>
    <name evidence="10" type="ORF">MC7420_1139</name>
</gene>
<dbReference type="HOGENOM" id="CLU_028879_0_0_3"/>
<dbReference type="Proteomes" id="UP000003835">
    <property type="component" value="Unassembled WGS sequence"/>
</dbReference>
<dbReference type="AlphaFoldDB" id="B4VXJ7"/>
<dbReference type="InterPro" id="IPR000719">
    <property type="entry name" value="Prot_kinase_dom"/>
</dbReference>
<evidence type="ECO:0000256" key="8">
    <source>
        <dbReference type="ARBA" id="ARBA00048679"/>
    </source>
</evidence>
<comment type="catalytic activity">
    <reaction evidence="8">
        <text>L-seryl-[protein] + ATP = O-phospho-L-seryl-[protein] + ADP + H(+)</text>
        <dbReference type="Rhea" id="RHEA:17989"/>
        <dbReference type="Rhea" id="RHEA-COMP:9863"/>
        <dbReference type="Rhea" id="RHEA-COMP:11604"/>
        <dbReference type="ChEBI" id="CHEBI:15378"/>
        <dbReference type="ChEBI" id="CHEBI:29999"/>
        <dbReference type="ChEBI" id="CHEBI:30616"/>
        <dbReference type="ChEBI" id="CHEBI:83421"/>
        <dbReference type="ChEBI" id="CHEBI:456216"/>
        <dbReference type="EC" id="2.7.11.1"/>
    </reaction>
</comment>
<dbReference type="SUPFAM" id="SSF56112">
    <property type="entry name" value="Protein kinase-like (PK-like)"/>
    <property type="match status" value="1"/>
</dbReference>
<evidence type="ECO:0000313" key="11">
    <source>
        <dbReference type="Proteomes" id="UP000003835"/>
    </source>
</evidence>
<dbReference type="eggNOG" id="COG0515">
    <property type="taxonomic scope" value="Bacteria"/>
</dbReference>